<evidence type="ECO:0000313" key="2">
    <source>
        <dbReference type="Proteomes" id="UP001501578"/>
    </source>
</evidence>
<reference evidence="2" key="1">
    <citation type="journal article" date="2019" name="Int. J. Syst. Evol. Microbiol.">
        <title>The Global Catalogue of Microorganisms (GCM) 10K type strain sequencing project: providing services to taxonomists for standard genome sequencing and annotation.</title>
        <authorList>
            <consortium name="The Broad Institute Genomics Platform"/>
            <consortium name="The Broad Institute Genome Sequencing Center for Infectious Disease"/>
            <person name="Wu L."/>
            <person name="Ma J."/>
        </authorList>
    </citation>
    <scope>NUCLEOTIDE SEQUENCE [LARGE SCALE GENOMIC DNA]</scope>
    <source>
        <strain evidence="2">JCM 11136</strain>
    </source>
</reference>
<organism evidence="1 2">
    <name type="scientific">Nonomuraea longicatena</name>
    <dbReference type="NCBI Taxonomy" id="83682"/>
    <lineage>
        <taxon>Bacteria</taxon>
        <taxon>Bacillati</taxon>
        <taxon>Actinomycetota</taxon>
        <taxon>Actinomycetes</taxon>
        <taxon>Streptosporangiales</taxon>
        <taxon>Streptosporangiaceae</taxon>
        <taxon>Nonomuraea</taxon>
    </lineage>
</organism>
<dbReference type="Proteomes" id="UP001501578">
    <property type="component" value="Unassembled WGS sequence"/>
</dbReference>
<keyword evidence="2" id="KW-1185">Reference proteome</keyword>
<comment type="caution">
    <text evidence="1">The sequence shown here is derived from an EMBL/GenBank/DDBJ whole genome shotgun (WGS) entry which is preliminary data.</text>
</comment>
<proteinExistence type="predicted"/>
<dbReference type="EMBL" id="BAAAHQ010000081">
    <property type="protein sequence ID" value="GAA0954949.1"/>
    <property type="molecule type" value="Genomic_DNA"/>
</dbReference>
<accession>A0ABP4BUA8</accession>
<sequence>MLINSFSDSESIGEEFDCRHAYLVALNSLAVANPDYRVDFGLTDDLPECADGIRSLDSMPLRLGVRSTEVASSDAGMLRSEIRVTDSRIHMPSLEPASTITALQDLDEENASNTTSQTLRLLRELDGAQFTVQATVVLKKPLTSTEFENVWQFGGGDVLLVSPIASGKPLGWPFPEAMCTRRGFNECNNEGKFSYTDGFKKWVSLLREEDKAILEAASLSLSELQASAADSHIYGFIMSNTADQVERLARHEMVRGVKVVSISPS</sequence>
<evidence type="ECO:0000313" key="1">
    <source>
        <dbReference type="EMBL" id="GAA0954949.1"/>
    </source>
</evidence>
<name>A0ABP4BUA8_9ACTN</name>
<protein>
    <submittedName>
        <fullName evidence="1">Uncharacterized protein</fullName>
    </submittedName>
</protein>
<gene>
    <name evidence="1" type="ORF">GCM10009560_78940</name>
</gene>